<feature type="transmembrane region" description="Helical" evidence="5">
    <location>
        <begin position="48"/>
        <end position="67"/>
    </location>
</feature>
<reference evidence="7 8" key="1">
    <citation type="submission" date="2020-04" db="EMBL/GenBank/DDBJ databases">
        <title>Description of novel Gluconacetobacter.</title>
        <authorList>
            <person name="Sombolestani A."/>
        </authorList>
    </citation>
    <scope>NUCLEOTIDE SEQUENCE [LARGE SCALE GENOMIC DNA]</scope>
    <source>
        <strain evidence="7 8">LMG 21312</strain>
    </source>
</reference>
<feature type="transmembrane region" description="Helical" evidence="5">
    <location>
        <begin position="353"/>
        <end position="380"/>
    </location>
</feature>
<dbReference type="Pfam" id="PF07690">
    <property type="entry name" value="MFS_1"/>
    <property type="match status" value="1"/>
</dbReference>
<feature type="transmembrane region" description="Helical" evidence="5">
    <location>
        <begin position="161"/>
        <end position="183"/>
    </location>
</feature>
<evidence type="ECO:0000256" key="2">
    <source>
        <dbReference type="ARBA" id="ARBA00022692"/>
    </source>
</evidence>
<sequence length="450" mass="49419">MVGKHRWLICGLLFAATTINYVDRQVLSLLKPLLEAKFSWTEKDYSYLVIVFQACYVVGFVSFGKLIDRIGTRLGYAVCMTVWSVASIGHAFVSGTFSFAAMRGLLGFGEAGNFPSALKAVSEWFPSRERALAVGIVTAGTSIGAIMAPATVPWLAVTWGWQATFIITGLSGFIWLAVWLYGYRIPEEKASLSADELRYIRQDTQSEAAPKFEGRWIDLLKMKVTWAFAIGKFMTDPIWFFILFWLPSYFSDRYHLNLQHLGLPLMAVYLSTSVGSVGGGWLSSFLVNKGWKSAHARRAVMLLMAALVVPLAFSARVDAMWLMIALLSVAAAAHQGWSVNIYSLPADYFPKEIIASVQGIGGMAGSIGGMLFPLGIGILLDHYRNLHRIAEGYNILFVVCGGAYLTAWCIIQILTREPPVTKAVSQGADKVAFQKRVPGRRPAARGLSAG</sequence>
<comment type="subcellular location">
    <subcellularLocation>
        <location evidence="1">Membrane</location>
        <topology evidence="1">Multi-pass membrane protein</topology>
    </subcellularLocation>
</comment>
<evidence type="ECO:0000313" key="7">
    <source>
        <dbReference type="EMBL" id="MBB2175260.1"/>
    </source>
</evidence>
<dbReference type="InterPro" id="IPR011701">
    <property type="entry name" value="MFS"/>
</dbReference>
<dbReference type="EMBL" id="JABEQH010000005">
    <property type="protein sequence ID" value="MBB2175260.1"/>
    <property type="molecule type" value="Genomic_DNA"/>
</dbReference>
<dbReference type="GO" id="GO:0016020">
    <property type="term" value="C:membrane"/>
    <property type="evidence" value="ECO:0007669"/>
    <property type="project" value="UniProtKB-SubCell"/>
</dbReference>
<evidence type="ECO:0000256" key="3">
    <source>
        <dbReference type="ARBA" id="ARBA00022989"/>
    </source>
</evidence>
<keyword evidence="8" id="KW-1185">Reference proteome</keyword>
<evidence type="ECO:0000259" key="6">
    <source>
        <dbReference type="PROSITE" id="PS50850"/>
    </source>
</evidence>
<feature type="transmembrane region" description="Helical" evidence="5">
    <location>
        <begin position="224"/>
        <end position="246"/>
    </location>
</feature>
<feature type="transmembrane region" description="Helical" evidence="5">
    <location>
        <begin position="266"/>
        <end position="288"/>
    </location>
</feature>
<evidence type="ECO:0000256" key="1">
    <source>
        <dbReference type="ARBA" id="ARBA00004141"/>
    </source>
</evidence>
<feature type="transmembrane region" description="Helical" evidence="5">
    <location>
        <begin position="392"/>
        <end position="414"/>
    </location>
</feature>
<dbReference type="CDD" id="cd17319">
    <property type="entry name" value="MFS_ExuT_GudP_like"/>
    <property type="match status" value="1"/>
</dbReference>
<dbReference type="InterPro" id="IPR050382">
    <property type="entry name" value="MFS_Na/Anion_cotransporter"/>
</dbReference>
<gene>
    <name evidence="7" type="ORF">HLH21_04875</name>
</gene>
<keyword evidence="4 5" id="KW-0472">Membrane</keyword>
<name>A0A7W4P5W6_9PROT</name>
<dbReference type="Gene3D" id="1.20.1250.20">
    <property type="entry name" value="MFS general substrate transporter like domains"/>
    <property type="match status" value="2"/>
</dbReference>
<comment type="caution">
    <text evidence="7">The sequence shown here is derived from an EMBL/GenBank/DDBJ whole genome shotgun (WGS) entry which is preliminary data.</text>
</comment>
<dbReference type="InterPro" id="IPR036259">
    <property type="entry name" value="MFS_trans_sf"/>
</dbReference>
<keyword evidence="2 5" id="KW-0812">Transmembrane</keyword>
<feature type="transmembrane region" description="Helical" evidence="5">
    <location>
        <begin position="74"/>
        <end position="93"/>
    </location>
</feature>
<dbReference type="InterPro" id="IPR020846">
    <property type="entry name" value="MFS_dom"/>
</dbReference>
<dbReference type="Proteomes" id="UP000561066">
    <property type="component" value="Unassembled WGS sequence"/>
</dbReference>
<evidence type="ECO:0000256" key="5">
    <source>
        <dbReference type="SAM" id="Phobius"/>
    </source>
</evidence>
<dbReference type="PANTHER" id="PTHR11662">
    <property type="entry name" value="SOLUTE CARRIER FAMILY 17"/>
    <property type="match status" value="1"/>
</dbReference>
<accession>A0A7W4P5W6</accession>
<feature type="transmembrane region" description="Helical" evidence="5">
    <location>
        <begin position="300"/>
        <end position="333"/>
    </location>
</feature>
<dbReference type="PANTHER" id="PTHR11662:SF285">
    <property type="entry name" value="HEXURONATE TRANSPORTER"/>
    <property type="match status" value="1"/>
</dbReference>
<dbReference type="PROSITE" id="PS50850">
    <property type="entry name" value="MFS"/>
    <property type="match status" value="1"/>
</dbReference>
<dbReference type="AlphaFoldDB" id="A0A7W4P5W6"/>
<protein>
    <submittedName>
        <fullName evidence="7">MFS transporter</fullName>
    </submittedName>
</protein>
<feature type="domain" description="Major facilitator superfamily (MFS) profile" evidence="6">
    <location>
        <begin position="9"/>
        <end position="419"/>
    </location>
</feature>
<dbReference type="GO" id="GO:0015134">
    <property type="term" value="F:hexuronate transmembrane transporter activity"/>
    <property type="evidence" value="ECO:0007669"/>
    <property type="project" value="TreeGrafter"/>
</dbReference>
<proteinExistence type="predicted"/>
<organism evidence="7 8">
    <name type="scientific">Gluconacetobacter johannae</name>
    <dbReference type="NCBI Taxonomy" id="112140"/>
    <lineage>
        <taxon>Bacteria</taxon>
        <taxon>Pseudomonadati</taxon>
        <taxon>Pseudomonadota</taxon>
        <taxon>Alphaproteobacteria</taxon>
        <taxon>Acetobacterales</taxon>
        <taxon>Acetobacteraceae</taxon>
        <taxon>Gluconacetobacter</taxon>
    </lineage>
</organism>
<evidence type="ECO:0000313" key="8">
    <source>
        <dbReference type="Proteomes" id="UP000561066"/>
    </source>
</evidence>
<dbReference type="SUPFAM" id="SSF103473">
    <property type="entry name" value="MFS general substrate transporter"/>
    <property type="match status" value="1"/>
</dbReference>
<keyword evidence="3 5" id="KW-1133">Transmembrane helix</keyword>
<dbReference type="RefSeq" id="WP_182941882.1">
    <property type="nucleotide sequence ID" value="NZ_JABEQH010000005.1"/>
</dbReference>
<evidence type="ECO:0000256" key="4">
    <source>
        <dbReference type="ARBA" id="ARBA00023136"/>
    </source>
</evidence>